<dbReference type="RefSeq" id="XP_052944298.1">
    <property type="nucleotide sequence ID" value="XM_053089902.1"/>
</dbReference>
<accession>A0AA38H6C5</accession>
<dbReference type="EMBL" id="JAKWFO010000007">
    <property type="protein sequence ID" value="KAI9634521.1"/>
    <property type="molecule type" value="Genomic_DNA"/>
</dbReference>
<sequence length="544" mass="60052">MSDPALSAVIETSPSLMADTRSPARLVYDNGQLRREVISYLPNQDLARFIRVERGCLWDIVRVLYREIRVGTGCHHGPESERRATYREAVFDLDALSMALPPETRPGRAARPSYLEYGDSHIIRRVVPTFRQKLPNLRTIRFGTRRSAVERISCEIRFDAARPAGASADDGDSGSINYFTTCHLLLKGPPSRLETPPSPAGSYTVNHRCDLTLMLLQPTAQDTQRWLDALQDGPALARLTKHVKLDGLNTSLPVLTRLYERQAEAGFTDGLATIFTPQMAPFDIDAFRTFASAASSLTSLILVGERPAAGVPIGHTTFSELPTLVEVIRRDLPHLVKLHLAIGGIGTAGEDCKSYLTPGGLCLEGTIQDLRIDTGGTDKPQFNLVRAISPICTSKARLAMQGGAVKTSWKKDDHVKFLHYLRSQPQSRRIHLAMVDFGRLGIHYPRQVQDLTYDDGGRPRTVQEQMLRNWSSKTSLGLIRAREMMGKVDAGLQGCVEASSSLAGMSSEASKEDRLKEADKLWEGLESAQAAAKEMIAASWRMTC</sequence>
<evidence type="ECO:0000313" key="1">
    <source>
        <dbReference type="EMBL" id="KAI9634521.1"/>
    </source>
</evidence>
<evidence type="ECO:0000313" key="2">
    <source>
        <dbReference type="Proteomes" id="UP001164286"/>
    </source>
</evidence>
<organism evidence="1 2">
    <name type="scientific">Dioszegia hungarica</name>
    <dbReference type="NCBI Taxonomy" id="4972"/>
    <lineage>
        <taxon>Eukaryota</taxon>
        <taxon>Fungi</taxon>
        <taxon>Dikarya</taxon>
        <taxon>Basidiomycota</taxon>
        <taxon>Agaricomycotina</taxon>
        <taxon>Tremellomycetes</taxon>
        <taxon>Tremellales</taxon>
        <taxon>Bulleribasidiaceae</taxon>
        <taxon>Dioszegia</taxon>
    </lineage>
</organism>
<dbReference type="Proteomes" id="UP001164286">
    <property type="component" value="Unassembled WGS sequence"/>
</dbReference>
<name>A0AA38H6C5_9TREE</name>
<dbReference type="AlphaFoldDB" id="A0AA38H6C5"/>
<protein>
    <submittedName>
        <fullName evidence="1">Uncharacterized protein</fullName>
    </submittedName>
</protein>
<keyword evidence="2" id="KW-1185">Reference proteome</keyword>
<comment type="caution">
    <text evidence="1">The sequence shown here is derived from an EMBL/GenBank/DDBJ whole genome shotgun (WGS) entry which is preliminary data.</text>
</comment>
<gene>
    <name evidence="1" type="ORF">MKK02DRAFT_38052</name>
</gene>
<reference evidence="1" key="1">
    <citation type="journal article" date="2022" name="G3 (Bethesda)">
        <title>High quality genome of the basidiomycete yeast Dioszegia hungarica PDD-24b-2 isolated from cloud water.</title>
        <authorList>
            <person name="Jarrige D."/>
            <person name="Haridas S."/>
            <person name="Bleykasten-Grosshans C."/>
            <person name="Joly M."/>
            <person name="Nadalig T."/>
            <person name="Sancelme M."/>
            <person name="Vuilleumier S."/>
            <person name="Grigoriev I.V."/>
            <person name="Amato P."/>
            <person name="Bringel F."/>
        </authorList>
    </citation>
    <scope>NUCLEOTIDE SEQUENCE</scope>
    <source>
        <strain evidence="1">PDD-24b-2</strain>
    </source>
</reference>
<dbReference type="GeneID" id="77729107"/>
<proteinExistence type="predicted"/>